<dbReference type="Proteomes" id="UP000548326">
    <property type="component" value="Unassembled WGS sequence"/>
</dbReference>
<sequence length="151" mass="16977">MTAGYNQLYYLLFLSTINCIIYYLKAITYKRYSYYGYCTKPVIYFDKDYFAIRILSKVLLVDCIKVYTFAALQFHIKNMKRILGLLITTIGILIVGGFFVFTPNHAFNPADSVSGVQASAGIVYGGFITFGVGMVIFISTLPFAGEKSRNS</sequence>
<reference evidence="4 5" key="1">
    <citation type="submission" date="2020-08" db="EMBL/GenBank/DDBJ databases">
        <title>Genomic Encyclopedia of Type Strains, Phase IV (KMG-V): Genome sequencing to study the core and pangenomes of soil and plant-associated prokaryotes.</title>
        <authorList>
            <person name="Whitman W."/>
        </authorList>
    </citation>
    <scope>NUCLEOTIDE SEQUENCE [LARGE SCALE GENOMIC DNA]</scope>
    <source>
        <strain evidence="2 4">ANJLi2</strain>
        <strain evidence="3 5">MP601</strain>
    </source>
</reference>
<feature type="transmembrane region" description="Helical" evidence="1">
    <location>
        <begin position="82"/>
        <end position="101"/>
    </location>
</feature>
<keyword evidence="1" id="KW-0472">Membrane</keyword>
<proteinExistence type="predicted"/>
<evidence type="ECO:0000313" key="4">
    <source>
        <dbReference type="Proteomes" id="UP000541583"/>
    </source>
</evidence>
<dbReference type="Proteomes" id="UP000541583">
    <property type="component" value="Unassembled WGS sequence"/>
</dbReference>
<evidence type="ECO:0000256" key="1">
    <source>
        <dbReference type="SAM" id="Phobius"/>
    </source>
</evidence>
<keyword evidence="1" id="KW-0812">Transmembrane</keyword>
<dbReference type="OrthoDB" id="799935at2"/>
<name>A0A1N6NEX3_9SPHI</name>
<keyword evidence="1" id="KW-1133">Transmembrane helix</keyword>
<dbReference type="STRING" id="354630.SAMN05421821_101107"/>
<feature type="transmembrane region" description="Helical" evidence="1">
    <location>
        <begin position="6"/>
        <end position="24"/>
    </location>
</feature>
<gene>
    <name evidence="3" type="ORF">HDF22_000051</name>
    <name evidence="2" type="ORF">HDF23_000709</name>
</gene>
<feature type="transmembrane region" description="Helical" evidence="1">
    <location>
        <begin position="121"/>
        <end position="144"/>
    </location>
</feature>
<comment type="caution">
    <text evidence="3">The sequence shown here is derived from an EMBL/GenBank/DDBJ whole genome shotgun (WGS) entry which is preliminary data.</text>
</comment>
<organism evidence="3 5">
    <name type="scientific">Mucilaginibacter lappiensis</name>
    <dbReference type="NCBI Taxonomy" id="354630"/>
    <lineage>
        <taxon>Bacteria</taxon>
        <taxon>Pseudomonadati</taxon>
        <taxon>Bacteroidota</taxon>
        <taxon>Sphingobacteriia</taxon>
        <taxon>Sphingobacteriales</taxon>
        <taxon>Sphingobacteriaceae</taxon>
        <taxon>Mucilaginibacter</taxon>
    </lineage>
</organism>
<protein>
    <submittedName>
        <fullName evidence="3">Uncharacterized protein</fullName>
    </submittedName>
</protein>
<dbReference type="EMBL" id="JACHCB010000001">
    <property type="protein sequence ID" value="MBB6107979.1"/>
    <property type="molecule type" value="Genomic_DNA"/>
</dbReference>
<dbReference type="AlphaFoldDB" id="A0A1N6NEX3"/>
<evidence type="ECO:0000313" key="3">
    <source>
        <dbReference type="EMBL" id="MBB6125950.1"/>
    </source>
</evidence>
<evidence type="ECO:0000313" key="5">
    <source>
        <dbReference type="Proteomes" id="UP000548326"/>
    </source>
</evidence>
<dbReference type="EMBL" id="JACHCA010000001">
    <property type="protein sequence ID" value="MBB6125950.1"/>
    <property type="molecule type" value="Genomic_DNA"/>
</dbReference>
<dbReference type="RefSeq" id="WP_076369338.1">
    <property type="nucleotide sequence ID" value="NZ_FTMG01000001.1"/>
</dbReference>
<accession>A0A1N6NEX3</accession>
<keyword evidence="4" id="KW-1185">Reference proteome</keyword>
<evidence type="ECO:0000313" key="2">
    <source>
        <dbReference type="EMBL" id="MBB6107979.1"/>
    </source>
</evidence>